<evidence type="ECO:0000256" key="9">
    <source>
        <dbReference type="ARBA" id="ARBA00023002"/>
    </source>
</evidence>
<dbReference type="PANTHER" id="PTHR10617">
    <property type="entry name" value="ELECTRON TRANSFER FLAVOPROTEIN-UBIQUINONE OXIDOREDUCTASE"/>
    <property type="match status" value="1"/>
</dbReference>
<dbReference type="FunFam" id="3.30.70.20:FF:000015">
    <property type="entry name" value="Electron transfer flavoprotein-ubiquinone oxidoreductase"/>
    <property type="match status" value="1"/>
</dbReference>
<dbReference type="PROSITE" id="PS51379">
    <property type="entry name" value="4FE4S_FER_2"/>
    <property type="match status" value="1"/>
</dbReference>
<keyword evidence="4 14" id="KW-0285">Flavoprotein</keyword>
<dbReference type="AlphaFoldDB" id="A0A655BNF7"/>
<dbReference type="EMBL" id="CQPD01000002">
    <property type="protein sequence ID" value="CNT61034.1"/>
    <property type="molecule type" value="Genomic_DNA"/>
</dbReference>
<dbReference type="SUPFAM" id="SSF54862">
    <property type="entry name" value="4Fe-4S ferredoxins"/>
    <property type="match status" value="1"/>
</dbReference>
<keyword evidence="13" id="KW-0472">Membrane</keyword>
<evidence type="ECO:0000256" key="6">
    <source>
        <dbReference type="ARBA" id="ARBA00022827"/>
    </source>
</evidence>
<gene>
    <name evidence="16" type="primary">etfD_1</name>
    <name evidence="16" type="ORF">ERS008207_00284</name>
</gene>
<reference evidence="16 17" key="1">
    <citation type="submission" date="2015-03" db="EMBL/GenBank/DDBJ databases">
        <authorList>
            <consortium name="Pathogen Informatics"/>
        </authorList>
    </citation>
    <scope>NUCLEOTIDE SEQUENCE [LARGE SCALE GENOMIC DNA]</scope>
    <source>
        <strain evidence="16 17">D4891</strain>
    </source>
</reference>
<comment type="subcellular location">
    <subcellularLocation>
        <location evidence="2">Membrane</location>
    </subcellularLocation>
</comment>
<evidence type="ECO:0000256" key="10">
    <source>
        <dbReference type="ARBA" id="ARBA00023004"/>
    </source>
</evidence>
<dbReference type="EC" id="1.5.5.1" evidence="14"/>
<dbReference type="InterPro" id="IPR017896">
    <property type="entry name" value="4Fe4S_Fe-S-bd"/>
</dbReference>
<keyword evidence="12 14" id="KW-0830">Ubiquinone</keyword>
<dbReference type="Proteomes" id="UP000042394">
    <property type="component" value="Unassembled WGS sequence"/>
</dbReference>
<evidence type="ECO:0000256" key="1">
    <source>
        <dbReference type="ARBA" id="ARBA00001974"/>
    </source>
</evidence>
<evidence type="ECO:0000256" key="2">
    <source>
        <dbReference type="ARBA" id="ARBA00004370"/>
    </source>
</evidence>
<evidence type="ECO:0000256" key="3">
    <source>
        <dbReference type="ARBA" id="ARBA00022448"/>
    </source>
</evidence>
<accession>A0A655BNF7</accession>
<dbReference type="GO" id="GO:0004174">
    <property type="term" value="F:electron-transferring-flavoprotein dehydrogenase activity"/>
    <property type="evidence" value="ECO:0007669"/>
    <property type="project" value="UniProtKB-UniRule"/>
</dbReference>
<evidence type="ECO:0000313" key="17">
    <source>
        <dbReference type="Proteomes" id="UP000042394"/>
    </source>
</evidence>
<comment type="cofactor">
    <cofactor evidence="14">
        <name>[4Fe-4S] cluster</name>
        <dbReference type="ChEBI" id="CHEBI:49883"/>
    </cofactor>
    <text evidence="14">Binds 1 [4Fe-4S] cluster.</text>
</comment>
<keyword evidence="3 14" id="KW-0813">Transport</keyword>
<dbReference type="InterPro" id="IPR007859">
    <property type="entry name" value="ETF-QO/FixX_C"/>
</dbReference>
<keyword evidence="6 14" id="KW-0274">FAD</keyword>
<dbReference type="GO" id="GO:0051539">
    <property type="term" value="F:4 iron, 4 sulfur cluster binding"/>
    <property type="evidence" value="ECO:0007669"/>
    <property type="project" value="UniProtKB-UniRule"/>
</dbReference>
<evidence type="ECO:0000313" key="16">
    <source>
        <dbReference type="EMBL" id="CNT61034.1"/>
    </source>
</evidence>
<organism evidence="16 17">
    <name type="scientific">Salmonella enterica subsp. enterica serovar Bovismorbificans</name>
    <dbReference type="NCBI Taxonomy" id="58097"/>
    <lineage>
        <taxon>Bacteria</taxon>
        <taxon>Pseudomonadati</taxon>
        <taxon>Pseudomonadota</taxon>
        <taxon>Gammaproteobacteria</taxon>
        <taxon>Enterobacterales</taxon>
        <taxon>Enterobacteriaceae</taxon>
        <taxon>Salmonella</taxon>
    </lineage>
</organism>
<sequence length="81" mass="9138">MKISDQNIPISINLDIYGGPEERYCPAGVYEFLQDSETQNMRLQINSQNCIHCKVCDIKDPKQNITWTTPEGGNGPNYTGM</sequence>
<comment type="function">
    <text evidence="14">Accepts electrons from ETF and reduces ubiquinone.</text>
</comment>
<dbReference type="Gene3D" id="3.30.70.20">
    <property type="match status" value="1"/>
</dbReference>
<dbReference type="GO" id="GO:0016020">
    <property type="term" value="C:membrane"/>
    <property type="evidence" value="ECO:0007669"/>
    <property type="project" value="UniProtKB-SubCell"/>
</dbReference>
<dbReference type="InterPro" id="IPR040156">
    <property type="entry name" value="ETF-QO"/>
</dbReference>
<comment type="catalytic activity">
    <reaction evidence="14">
        <text>a ubiquinone + reduced [electron-transfer flavoprotein] = a ubiquinol + oxidized [electron-transfer flavoprotein] + H(+)</text>
        <dbReference type="Rhea" id="RHEA:24052"/>
        <dbReference type="Rhea" id="RHEA-COMP:9565"/>
        <dbReference type="Rhea" id="RHEA-COMP:9566"/>
        <dbReference type="Rhea" id="RHEA-COMP:10685"/>
        <dbReference type="Rhea" id="RHEA-COMP:10686"/>
        <dbReference type="ChEBI" id="CHEBI:15378"/>
        <dbReference type="ChEBI" id="CHEBI:16389"/>
        <dbReference type="ChEBI" id="CHEBI:17976"/>
        <dbReference type="ChEBI" id="CHEBI:57692"/>
        <dbReference type="ChEBI" id="CHEBI:58307"/>
        <dbReference type="EC" id="1.5.5.1"/>
    </reaction>
</comment>
<evidence type="ECO:0000256" key="13">
    <source>
        <dbReference type="ARBA" id="ARBA00023136"/>
    </source>
</evidence>
<evidence type="ECO:0000256" key="5">
    <source>
        <dbReference type="ARBA" id="ARBA00022723"/>
    </source>
</evidence>
<evidence type="ECO:0000256" key="11">
    <source>
        <dbReference type="ARBA" id="ARBA00023014"/>
    </source>
</evidence>
<evidence type="ECO:0000256" key="14">
    <source>
        <dbReference type="RuleBase" id="RU366068"/>
    </source>
</evidence>
<keyword evidence="8 14" id="KW-0249">Electron transport</keyword>
<keyword evidence="11 14" id="KW-0411">Iron-sulfur</keyword>
<comment type="cofactor">
    <cofactor evidence="1 14">
        <name>FAD</name>
        <dbReference type="ChEBI" id="CHEBI:57692"/>
    </cofactor>
</comment>
<evidence type="ECO:0000259" key="15">
    <source>
        <dbReference type="PROSITE" id="PS51379"/>
    </source>
</evidence>
<feature type="domain" description="4Fe-4S ferredoxin-type" evidence="15">
    <location>
        <begin position="41"/>
        <end position="70"/>
    </location>
</feature>
<dbReference type="PANTHER" id="PTHR10617:SF107">
    <property type="entry name" value="ELECTRON TRANSFER FLAVOPROTEIN-UBIQUINONE OXIDOREDUCTASE, MITOCHONDRIAL"/>
    <property type="match status" value="1"/>
</dbReference>
<keyword evidence="5 14" id="KW-0479">Metal-binding</keyword>
<evidence type="ECO:0000256" key="12">
    <source>
        <dbReference type="ARBA" id="ARBA00023075"/>
    </source>
</evidence>
<evidence type="ECO:0000256" key="7">
    <source>
        <dbReference type="ARBA" id="ARBA00022946"/>
    </source>
</evidence>
<dbReference type="GO" id="GO:0046872">
    <property type="term" value="F:metal ion binding"/>
    <property type="evidence" value="ECO:0007669"/>
    <property type="project" value="UniProtKB-KW"/>
</dbReference>
<dbReference type="Pfam" id="PF05187">
    <property type="entry name" value="Fer4_ETF_QO"/>
    <property type="match status" value="1"/>
</dbReference>
<evidence type="ECO:0000256" key="4">
    <source>
        <dbReference type="ARBA" id="ARBA00022630"/>
    </source>
</evidence>
<keyword evidence="9 14" id="KW-0560">Oxidoreductase</keyword>
<evidence type="ECO:0000256" key="8">
    <source>
        <dbReference type="ARBA" id="ARBA00022982"/>
    </source>
</evidence>
<keyword evidence="10 14" id="KW-0408">Iron</keyword>
<keyword evidence="7" id="KW-0809">Transit peptide</keyword>
<proteinExistence type="predicted"/>
<name>A0A655BNF7_SALET</name>
<protein>
    <recommendedName>
        <fullName evidence="14">Electron transfer flavoprotein-ubiquinone oxidoreductase</fullName>
        <shortName evidence="14">ETF-QO</shortName>
        <ecNumber evidence="14">1.5.5.1</ecNumber>
    </recommendedName>
</protein>